<comment type="caution">
    <text evidence="2">The sequence shown here is derived from an EMBL/GenBank/DDBJ whole genome shotgun (WGS) entry which is preliminary data.</text>
</comment>
<name>X1L6G5_9ZZZZ</name>
<dbReference type="SUPFAM" id="SSF52172">
    <property type="entry name" value="CheY-like"/>
    <property type="match status" value="1"/>
</dbReference>
<evidence type="ECO:0000313" key="2">
    <source>
        <dbReference type="EMBL" id="GAH89763.1"/>
    </source>
</evidence>
<accession>X1L6G5</accession>
<dbReference type="AlphaFoldDB" id="X1L6G5"/>
<feature type="domain" description="Response regulatory" evidence="1">
    <location>
        <begin position="10"/>
        <end position="49"/>
    </location>
</feature>
<protein>
    <recommendedName>
        <fullName evidence="1">Response regulatory domain-containing protein</fullName>
    </recommendedName>
</protein>
<dbReference type="InterPro" id="IPR001789">
    <property type="entry name" value="Sig_transdc_resp-reg_receiver"/>
</dbReference>
<gene>
    <name evidence="2" type="ORF">S03H2_56974</name>
</gene>
<dbReference type="InterPro" id="IPR011006">
    <property type="entry name" value="CheY-like_superfamily"/>
</dbReference>
<dbReference type="PROSITE" id="PS50110">
    <property type="entry name" value="RESPONSE_REGULATORY"/>
    <property type="match status" value="1"/>
</dbReference>
<reference evidence="2" key="1">
    <citation type="journal article" date="2014" name="Front. Microbiol.">
        <title>High frequency of phylogenetically diverse reductive dehalogenase-homologous genes in deep subseafloor sedimentary metagenomes.</title>
        <authorList>
            <person name="Kawai M."/>
            <person name="Futagami T."/>
            <person name="Toyoda A."/>
            <person name="Takaki Y."/>
            <person name="Nishi S."/>
            <person name="Hori S."/>
            <person name="Arai W."/>
            <person name="Tsubouchi T."/>
            <person name="Morono Y."/>
            <person name="Uchiyama I."/>
            <person name="Ito T."/>
            <person name="Fujiyama A."/>
            <person name="Inagaki F."/>
            <person name="Takami H."/>
        </authorList>
    </citation>
    <scope>NUCLEOTIDE SEQUENCE</scope>
    <source>
        <strain evidence="2">Expedition CK06-06</strain>
    </source>
</reference>
<proteinExistence type="predicted"/>
<dbReference type="Gene3D" id="3.40.50.2300">
    <property type="match status" value="1"/>
</dbReference>
<dbReference type="EMBL" id="BARU01036489">
    <property type="protein sequence ID" value="GAH89763.1"/>
    <property type="molecule type" value="Genomic_DNA"/>
</dbReference>
<dbReference type="GO" id="GO:0000160">
    <property type="term" value="P:phosphorelay signal transduction system"/>
    <property type="evidence" value="ECO:0007669"/>
    <property type="project" value="InterPro"/>
</dbReference>
<organism evidence="2">
    <name type="scientific">marine sediment metagenome</name>
    <dbReference type="NCBI Taxonomy" id="412755"/>
    <lineage>
        <taxon>unclassified sequences</taxon>
        <taxon>metagenomes</taxon>
        <taxon>ecological metagenomes</taxon>
    </lineage>
</organism>
<sequence length="49" mass="5170">MKNSSAGAKRALVVEDEPAISTVCQRVLTGEGFEIDIAVNGNVAQDMFS</sequence>
<evidence type="ECO:0000259" key="1">
    <source>
        <dbReference type="PROSITE" id="PS50110"/>
    </source>
</evidence>